<comment type="caution">
    <text evidence="2">The sequence shown here is derived from an EMBL/GenBank/DDBJ whole genome shotgun (WGS) entry which is preliminary data.</text>
</comment>
<sequence length="379" mass="42623">MKVFVDSNQFIADFLLESAPMRYLFHFLNNNGYELLLSRLVVQEVENKHREKVSAALADAEKARNQLSRLVPSQSDPKAPVQEAPPFDLLAALRERVEWIKVIEYDHIPHAKLVERALARRKPFDADGQDGYRDALIWLSMLDSVAAVCREGEEVAFISDNWSDFYDRPPGKDSRAKEGGEEVRQPRAFASFHGNLKDDLRNLKQVVTPFVSVSAFVDSKVDKTAHAVDLAKERDRIEEYVEAQGLRFLQNLDSSTQRMVAMSLFGNRAEELTITGSDAEMLEGLEDLDIDLAEAIRGELFVSCHFYLRGVGIDLHLPASQADLAQRIASSNTSVWDVVRTDDFVALRLGLKAYFSASFRLDPETLELGGFSVDALTVR</sequence>
<dbReference type="Pfam" id="PF16289">
    <property type="entry name" value="PIN_12"/>
    <property type="match status" value="1"/>
</dbReference>
<gene>
    <name evidence="2" type="ORF">HNP55_004569</name>
</gene>
<reference evidence="2 3" key="1">
    <citation type="submission" date="2020-08" db="EMBL/GenBank/DDBJ databases">
        <title>Functional genomics of gut bacteria from endangered species of beetles.</title>
        <authorList>
            <person name="Carlos-Shanley C."/>
        </authorList>
    </citation>
    <scope>NUCLEOTIDE SEQUENCE [LARGE SCALE GENOMIC DNA]</scope>
    <source>
        <strain evidence="2 3">S00239</strain>
    </source>
</reference>
<dbReference type="AlphaFoldDB" id="A0A840LG49"/>
<accession>A0A840LG49</accession>
<name>A0A840LG49_9BURK</name>
<dbReference type="EMBL" id="JACHLP010000013">
    <property type="protein sequence ID" value="MBB4846015.1"/>
    <property type="molecule type" value="Genomic_DNA"/>
</dbReference>
<evidence type="ECO:0000259" key="1">
    <source>
        <dbReference type="Pfam" id="PF16289"/>
    </source>
</evidence>
<organism evidence="2 3">
    <name type="scientific">Roseateles oligotrophus</name>
    <dbReference type="NCBI Taxonomy" id="1769250"/>
    <lineage>
        <taxon>Bacteria</taxon>
        <taxon>Pseudomonadati</taxon>
        <taxon>Pseudomonadota</taxon>
        <taxon>Betaproteobacteria</taxon>
        <taxon>Burkholderiales</taxon>
        <taxon>Sphaerotilaceae</taxon>
        <taxon>Roseateles</taxon>
    </lineage>
</organism>
<dbReference type="InterPro" id="IPR032557">
    <property type="entry name" value="DUF4935"/>
</dbReference>
<feature type="domain" description="DUF4935" evidence="1">
    <location>
        <begin position="3"/>
        <end position="165"/>
    </location>
</feature>
<evidence type="ECO:0000313" key="3">
    <source>
        <dbReference type="Proteomes" id="UP000562027"/>
    </source>
</evidence>
<keyword evidence="3" id="KW-1185">Reference proteome</keyword>
<proteinExistence type="predicted"/>
<evidence type="ECO:0000313" key="2">
    <source>
        <dbReference type="EMBL" id="MBB4846015.1"/>
    </source>
</evidence>
<dbReference type="Proteomes" id="UP000562027">
    <property type="component" value="Unassembled WGS sequence"/>
</dbReference>
<dbReference type="RefSeq" id="WP_184304486.1">
    <property type="nucleotide sequence ID" value="NZ_JACHLP010000013.1"/>
</dbReference>
<protein>
    <recommendedName>
        <fullName evidence="1">DUF4935 domain-containing protein</fullName>
    </recommendedName>
</protein>